<dbReference type="GO" id="GO:0008887">
    <property type="term" value="F:glycerate kinase activity"/>
    <property type="evidence" value="ECO:0007669"/>
    <property type="project" value="InterPro"/>
</dbReference>
<organism evidence="4 5">
    <name type="scientific">Fasciolopsis buskii</name>
    <dbReference type="NCBI Taxonomy" id="27845"/>
    <lineage>
        <taxon>Eukaryota</taxon>
        <taxon>Metazoa</taxon>
        <taxon>Spiralia</taxon>
        <taxon>Lophotrochozoa</taxon>
        <taxon>Platyhelminthes</taxon>
        <taxon>Trematoda</taxon>
        <taxon>Digenea</taxon>
        <taxon>Plagiorchiida</taxon>
        <taxon>Echinostomata</taxon>
        <taxon>Echinostomatoidea</taxon>
        <taxon>Fasciolidae</taxon>
        <taxon>Fasciolopsis</taxon>
    </lineage>
</organism>
<protein>
    <submittedName>
        <fullName evidence="4">Glycerate kinase</fullName>
    </submittedName>
</protein>
<dbReference type="InterPro" id="IPR025286">
    <property type="entry name" value="MOFRL_assoc_dom"/>
</dbReference>
<dbReference type="InterPro" id="IPR037035">
    <property type="entry name" value="GK-like_C_sf"/>
</dbReference>
<dbReference type="Pfam" id="PF13660">
    <property type="entry name" value="DUF4147"/>
    <property type="match status" value="1"/>
</dbReference>
<evidence type="ECO:0000256" key="1">
    <source>
        <dbReference type="ARBA" id="ARBA00005393"/>
    </source>
</evidence>
<sequence>MAGLHKLISRSVVSVLHNLDSVVCCVPPSVEDEASDGKTILEALEKNGKCRMFFGSYSNLPTEEIVCGSQLMAELAESLGTDDLLIVCLTGGGSALLTLPVEFQSKQICLDAVLQTTKLLSQSGADICELNSVRSCLDKLKAGGLASLAYPAQVLTLIISDVIGDPLNCIASGPTVIANQPPWKTRLEICLTVLEHYQLLDKIPDVVRKYLESERSNPTRPEPVNDKVDNWILGNNRVALEAAADSLRRLCLKHECSIYLKPIILATDLNGDSTKKGKTLGEFLWSIALHLNWLHDHRTEGLVSPYEGTLKRLHADLVGQRTDGFSSLKDACYDLTRHASEIQDVAHLALIILVGGETTTVSPFSPTSACQNPVGGRCSHVALAAAMRWYEMTHDSELEGSGSRYQVALLAAASDGVDGPSAGGAGVWIASRMEPPIIDNRDLFDEALDALNKTDSYGFFRRHASSCIIPAKLTGTNVMDIFIGVAIVNVKPVGTSRCN</sequence>
<evidence type="ECO:0000259" key="3">
    <source>
        <dbReference type="Pfam" id="PF13660"/>
    </source>
</evidence>
<dbReference type="GO" id="GO:0005737">
    <property type="term" value="C:cytoplasm"/>
    <property type="evidence" value="ECO:0007669"/>
    <property type="project" value="TreeGrafter"/>
</dbReference>
<dbReference type="InterPro" id="IPR038614">
    <property type="entry name" value="GK_N_sf"/>
</dbReference>
<name>A0A8E0VML2_9TREM</name>
<dbReference type="Gene3D" id="3.40.50.10180">
    <property type="entry name" value="Glycerate kinase, MOFRL-like N-terminal domain"/>
    <property type="match status" value="1"/>
</dbReference>
<comment type="similarity">
    <text evidence="1">Belongs to the glycerate kinase type-2 family.</text>
</comment>
<dbReference type="InterPro" id="IPR039760">
    <property type="entry name" value="MOFRL_protein"/>
</dbReference>
<dbReference type="OrthoDB" id="44918at2759"/>
<feature type="domain" description="MOFRL-associated" evidence="3">
    <location>
        <begin position="49"/>
        <end position="212"/>
    </location>
</feature>
<accession>A0A8E0VML2</accession>
<keyword evidence="5" id="KW-1185">Reference proteome</keyword>
<dbReference type="InterPro" id="IPR007835">
    <property type="entry name" value="MOFRL"/>
</dbReference>
<keyword evidence="4" id="KW-0808">Transferase</keyword>
<dbReference type="SUPFAM" id="SSF82544">
    <property type="entry name" value="GckA/TtuD-like"/>
    <property type="match status" value="1"/>
</dbReference>
<keyword evidence="4" id="KW-0418">Kinase</keyword>
<gene>
    <name evidence="4" type="ORF">FBUS_06751</name>
</gene>
<evidence type="ECO:0000259" key="2">
    <source>
        <dbReference type="Pfam" id="PF05161"/>
    </source>
</evidence>
<dbReference type="PANTHER" id="PTHR12227:SF0">
    <property type="entry name" value="GLYCERATE KINASE"/>
    <property type="match status" value="1"/>
</dbReference>
<comment type="caution">
    <text evidence="4">The sequence shown here is derived from an EMBL/GenBank/DDBJ whole genome shotgun (WGS) entry which is preliminary data.</text>
</comment>
<dbReference type="Proteomes" id="UP000728185">
    <property type="component" value="Unassembled WGS sequence"/>
</dbReference>
<reference evidence="4" key="1">
    <citation type="submission" date="2019-05" db="EMBL/GenBank/DDBJ databases">
        <title>Annotation for the trematode Fasciolopsis buski.</title>
        <authorList>
            <person name="Choi Y.-J."/>
        </authorList>
    </citation>
    <scope>NUCLEOTIDE SEQUENCE</scope>
    <source>
        <strain evidence="4">HT</strain>
        <tissue evidence="4">Whole worm</tissue>
    </source>
</reference>
<feature type="domain" description="MOFRL" evidence="2">
    <location>
        <begin position="351"/>
        <end position="480"/>
    </location>
</feature>
<dbReference type="AlphaFoldDB" id="A0A8E0VML2"/>
<proteinExistence type="inferred from homology"/>
<dbReference type="EMBL" id="LUCM01002954">
    <property type="protein sequence ID" value="KAA0196545.1"/>
    <property type="molecule type" value="Genomic_DNA"/>
</dbReference>
<dbReference type="Gene3D" id="3.40.1480.10">
    <property type="entry name" value="MOFRL domain"/>
    <property type="match status" value="1"/>
</dbReference>
<dbReference type="Pfam" id="PF05161">
    <property type="entry name" value="MOFRL"/>
    <property type="match status" value="1"/>
</dbReference>
<evidence type="ECO:0000313" key="4">
    <source>
        <dbReference type="EMBL" id="KAA0196545.1"/>
    </source>
</evidence>
<evidence type="ECO:0000313" key="5">
    <source>
        <dbReference type="Proteomes" id="UP000728185"/>
    </source>
</evidence>
<dbReference type="PANTHER" id="PTHR12227">
    <property type="entry name" value="GLYCERATE KINASE"/>
    <property type="match status" value="1"/>
</dbReference>